<feature type="domain" description="Signal transduction histidine kinase internal region" evidence="2">
    <location>
        <begin position="162"/>
        <end position="240"/>
    </location>
</feature>
<proteinExistence type="predicted"/>
<accession>A0ABT2AR95</accession>
<evidence type="ECO:0000259" key="2">
    <source>
        <dbReference type="Pfam" id="PF06580"/>
    </source>
</evidence>
<dbReference type="PANTHER" id="PTHR34220:SF9">
    <property type="entry name" value="SIGNAL TRANSDUCTION HISTIDINE KINASE INTERNAL REGION DOMAIN-CONTAINING PROTEIN"/>
    <property type="match status" value="1"/>
</dbReference>
<keyword evidence="1" id="KW-1133">Transmembrane helix</keyword>
<dbReference type="GO" id="GO:0016301">
    <property type="term" value="F:kinase activity"/>
    <property type="evidence" value="ECO:0007669"/>
    <property type="project" value="UniProtKB-KW"/>
</dbReference>
<keyword evidence="3" id="KW-0808">Transferase</keyword>
<evidence type="ECO:0000256" key="1">
    <source>
        <dbReference type="SAM" id="Phobius"/>
    </source>
</evidence>
<dbReference type="InterPro" id="IPR010559">
    <property type="entry name" value="Sig_transdc_His_kin_internal"/>
</dbReference>
<name>A0ABT2AR95_9BURK</name>
<keyword evidence="1" id="KW-0812">Transmembrane</keyword>
<gene>
    <name evidence="3" type="ORF">NX780_20115</name>
</gene>
<dbReference type="InterPro" id="IPR050640">
    <property type="entry name" value="Bact_2-comp_sensor_kinase"/>
</dbReference>
<comment type="caution">
    <text evidence="3">The sequence shown here is derived from an EMBL/GenBank/DDBJ whole genome shotgun (WGS) entry which is preliminary data.</text>
</comment>
<feature type="transmembrane region" description="Helical" evidence="1">
    <location>
        <begin position="76"/>
        <end position="97"/>
    </location>
</feature>
<dbReference type="SUPFAM" id="SSF55874">
    <property type="entry name" value="ATPase domain of HSP90 chaperone/DNA topoisomerase II/histidine kinase"/>
    <property type="match status" value="1"/>
</dbReference>
<dbReference type="InterPro" id="IPR036890">
    <property type="entry name" value="HATPase_C_sf"/>
</dbReference>
<feature type="transmembrane region" description="Helical" evidence="1">
    <location>
        <begin position="117"/>
        <end position="142"/>
    </location>
</feature>
<reference evidence="3 4" key="1">
    <citation type="submission" date="2022-08" db="EMBL/GenBank/DDBJ databases">
        <title>Reclassification of Massilia species as members of the genera Telluria, Duganella, Pseudoduganella, Mokoshia gen. nov. and Zemynaea gen. nov. using orthogonal and non-orthogonal genome-based approaches.</title>
        <authorList>
            <person name="Bowman J.P."/>
        </authorList>
    </citation>
    <scope>NUCLEOTIDE SEQUENCE [LARGE SCALE GENOMIC DNA]</scope>
    <source>
        <strain evidence="3 4">JCM 31661</strain>
    </source>
</reference>
<dbReference type="Gene3D" id="3.30.565.10">
    <property type="entry name" value="Histidine kinase-like ATPase, C-terminal domain"/>
    <property type="match status" value="1"/>
</dbReference>
<keyword evidence="4" id="KW-1185">Reference proteome</keyword>
<keyword evidence="1" id="KW-0472">Membrane</keyword>
<feature type="transmembrane region" description="Helical" evidence="1">
    <location>
        <begin position="37"/>
        <end position="56"/>
    </location>
</feature>
<evidence type="ECO:0000313" key="3">
    <source>
        <dbReference type="EMBL" id="MCS0598651.1"/>
    </source>
</evidence>
<dbReference type="Pfam" id="PF06580">
    <property type="entry name" value="His_kinase"/>
    <property type="match status" value="1"/>
</dbReference>
<keyword evidence="3" id="KW-0418">Kinase</keyword>
<dbReference type="EMBL" id="JANUHA010000017">
    <property type="protein sequence ID" value="MCS0598651.1"/>
    <property type="molecule type" value="Genomic_DNA"/>
</dbReference>
<sequence length="353" mass="39455">MNSTRSKIAFGIAWLLFWTLMMLVAVEDYRRDGGTAYWQPMLWEGSSALVATLLLFIQRRIGARYNHLIATPWRWFAIQACIMPLYWIAFVPLAFGIRHAVYSLAGSSYDHEPWGQVFVYESLKITVFAGLFTVIAFGLLSWRELIGARLRAEQANALLREAQLQSLARQMQPHFLFNALNTISSLMHTDVQRADAVLVQLSDMLRAALALGQRPQAALEEELRLARAYAGVMEGRFDGRAQIEWRIEESMLGVPLPAMSVQPLLENVFKHTVERRRAPTRILVSAAREGESLVLRVEDDAGRLDADQAGESGIGLANLRARLAALHGERASLALSQLEPGGVRTEVRLPCAS</sequence>
<feature type="transmembrane region" description="Helical" evidence="1">
    <location>
        <begin position="7"/>
        <end position="25"/>
    </location>
</feature>
<evidence type="ECO:0000313" key="4">
    <source>
        <dbReference type="Proteomes" id="UP001206572"/>
    </source>
</evidence>
<protein>
    <submittedName>
        <fullName evidence="3">Histidine kinase</fullName>
    </submittedName>
</protein>
<dbReference type="PANTHER" id="PTHR34220">
    <property type="entry name" value="SENSOR HISTIDINE KINASE YPDA"/>
    <property type="match status" value="1"/>
</dbReference>
<organism evidence="3 4">
    <name type="scientific">Massilia agri</name>
    <dbReference type="NCBI Taxonomy" id="1886785"/>
    <lineage>
        <taxon>Bacteria</taxon>
        <taxon>Pseudomonadati</taxon>
        <taxon>Pseudomonadota</taxon>
        <taxon>Betaproteobacteria</taxon>
        <taxon>Burkholderiales</taxon>
        <taxon>Oxalobacteraceae</taxon>
        <taxon>Telluria group</taxon>
        <taxon>Massilia</taxon>
    </lineage>
</organism>
<dbReference type="RefSeq" id="WP_258829660.1">
    <property type="nucleotide sequence ID" value="NZ_JANUHA010000017.1"/>
</dbReference>
<dbReference type="Proteomes" id="UP001206572">
    <property type="component" value="Unassembled WGS sequence"/>
</dbReference>